<evidence type="ECO:0000256" key="4">
    <source>
        <dbReference type="ARBA" id="ARBA00022801"/>
    </source>
</evidence>
<dbReference type="eggNOG" id="COG0671">
    <property type="taxonomic scope" value="Bacteria"/>
</dbReference>
<feature type="transmembrane region" description="Helical" evidence="7">
    <location>
        <begin position="80"/>
        <end position="96"/>
    </location>
</feature>
<dbReference type="EMBL" id="CP001685">
    <property type="protein sequence ID" value="ACV39323.1"/>
    <property type="molecule type" value="Genomic_DNA"/>
</dbReference>
<organism evidence="9 10">
    <name type="scientific">Leptotrichia buccalis (strain ATCC 14201 / DSM 1135 / JCM 12969 / NCTC 10249 / C-1013-b)</name>
    <dbReference type="NCBI Taxonomy" id="523794"/>
    <lineage>
        <taxon>Bacteria</taxon>
        <taxon>Fusobacteriati</taxon>
        <taxon>Fusobacteriota</taxon>
        <taxon>Fusobacteriia</taxon>
        <taxon>Fusobacteriales</taxon>
        <taxon>Leptotrichiaceae</taxon>
        <taxon>Leptotrichia</taxon>
    </lineage>
</organism>
<evidence type="ECO:0000256" key="5">
    <source>
        <dbReference type="ARBA" id="ARBA00022989"/>
    </source>
</evidence>
<name>C7NAZ2_LEPBD</name>
<feature type="transmembrane region" description="Helical" evidence="7">
    <location>
        <begin position="213"/>
        <end position="228"/>
    </location>
</feature>
<reference evidence="9 10" key="1">
    <citation type="journal article" date="2009" name="Stand. Genomic Sci.">
        <title>Complete genome sequence of Leptotrichia buccalis type strain (C-1013-b).</title>
        <authorList>
            <person name="Ivanova N."/>
            <person name="Gronow S."/>
            <person name="Lapidus A."/>
            <person name="Copeland A."/>
            <person name="Glavina Del Rio T."/>
            <person name="Nolan M."/>
            <person name="Lucas S."/>
            <person name="Chen F."/>
            <person name="Tice H."/>
            <person name="Cheng J.F."/>
            <person name="Saunders E."/>
            <person name="Bruce D."/>
            <person name="Goodwin L."/>
            <person name="Brettin T."/>
            <person name="Detter J.C."/>
            <person name="Han C."/>
            <person name="Pitluck S."/>
            <person name="Mikhailova N."/>
            <person name="Pati A."/>
            <person name="Mavrommatis K."/>
            <person name="Chen A."/>
            <person name="Palaniappan K."/>
            <person name="Land M."/>
            <person name="Hauser L."/>
            <person name="Chang Y.J."/>
            <person name="Jeffries C.D."/>
            <person name="Chain P."/>
            <person name="Rohde C."/>
            <person name="Goker M."/>
            <person name="Bristow J."/>
            <person name="Eisen J.A."/>
            <person name="Markowitz V."/>
            <person name="Hugenholtz P."/>
            <person name="Kyrpides N.C."/>
            <person name="Klenk H.P."/>
        </authorList>
    </citation>
    <scope>NUCLEOTIDE SEQUENCE [LARGE SCALE GENOMIC DNA]</scope>
    <source>
        <strain evidence="10">ATCC 14201 / DSM 1135 / JCM 12969 / NCTC 10249 / C-1013-b</strain>
    </source>
</reference>
<sequence length="263" mass="31221">MSSTILYLNFKKIKRYNFKFNFYKLKTKKEKVIPLQLTNNIFFIDRFFFKHLSFFSESSIFYGSENIEKFFRFITKFEEGHFELLVVAVLVSFILFDKKKFYTLKKYIAGIFFSLLSTQIVVHLCKLLFGRARPSITANPEKFYGILDLIKNNSLFESDYASFPSGHTITIWGTIWILSFFIKNRVIKMLLFILGFLVGVSRVYLIHHWTTDVIASVVLSYFIAKFVYNRMHEIHYVKEPIYSKKNRKTGKVKQDREKLEAVN</sequence>
<comment type="subcellular location">
    <subcellularLocation>
        <location evidence="1">Cell membrane</location>
        <topology evidence="1">Multi-pass membrane protein</topology>
    </subcellularLocation>
</comment>
<dbReference type="SUPFAM" id="SSF48317">
    <property type="entry name" value="Acid phosphatase/Vanadium-dependent haloperoxidase"/>
    <property type="match status" value="1"/>
</dbReference>
<proteinExistence type="predicted"/>
<protein>
    <submittedName>
        <fullName evidence="9">Phosphoesterase PA-phosphatase related</fullName>
    </submittedName>
</protein>
<dbReference type="GO" id="GO:0005886">
    <property type="term" value="C:plasma membrane"/>
    <property type="evidence" value="ECO:0007669"/>
    <property type="project" value="UniProtKB-SubCell"/>
</dbReference>
<accession>C7NAZ2</accession>
<dbReference type="KEGG" id="lba:Lebu_1448"/>
<feature type="transmembrane region" description="Helical" evidence="7">
    <location>
        <begin position="189"/>
        <end position="207"/>
    </location>
</feature>
<keyword evidence="6 7" id="KW-0472">Membrane</keyword>
<dbReference type="AlphaFoldDB" id="C7NAZ2"/>
<feature type="transmembrane region" description="Helical" evidence="7">
    <location>
        <begin position="161"/>
        <end position="182"/>
    </location>
</feature>
<dbReference type="Pfam" id="PF01569">
    <property type="entry name" value="PAP2"/>
    <property type="match status" value="1"/>
</dbReference>
<keyword evidence="3 7" id="KW-0812">Transmembrane</keyword>
<keyword evidence="4" id="KW-0378">Hydrolase</keyword>
<feature type="transmembrane region" description="Helical" evidence="7">
    <location>
        <begin position="108"/>
        <end position="129"/>
    </location>
</feature>
<dbReference type="CDD" id="cd01610">
    <property type="entry name" value="PAP2_like"/>
    <property type="match status" value="1"/>
</dbReference>
<evidence type="ECO:0000313" key="10">
    <source>
        <dbReference type="Proteomes" id="UP000001910"/>
    </source>
</evidence>
<evidence type="ECO:0000256" key="3">
    <source>
        <dbReference type="ARBA" id="ARBA00022692"/>
    </source>
</evidence>
<evidence type="ECO:0000259" key="8">
    <source>
        <dbReference type="SMART" id="SM00014"/>
    </source>
</evidence>
<dbReference type="SMART" id="SM00014">
    <property type="entry name" value="acidPPc"/>
    <property type="match status" value="1"/>
</dbReference>
<keyword evidence="5 7" id="KW-1133">Transmembrane helix</keyword>
<dbReference type="Gene3D" id="1.20.144.10">
    <property type="entry name" value="Phosphatidic acid phosphatase type 2/haloperoxidase"/>
    <property type="match status" value="1"/>
</dbReference>
<dbReference type="InterPro" id="IPR036938">
    <property type="entry name" value="PAP2/HPO_sf"/>
</dbReference>
<evidence type="ECO:0000256" key="2">
    <source>
        <dbReference type="ARBA" id="ARBA00022475"/>
    </source>
</evidence>
<keyword evidence="10" id="KW-1185">Reference proteome</keyword>
<dbReference type="Proteomes" id="UP000001910">
    <property type="component" value="Chromosome"/>
</dbReference>
<dbReference type="PANTHER" id="PTHR14969">
    <property type="entry name" value="SPHINGOSINE-1-PHOSPHATE PHOSPHOHYDROLASE"/>
    <property type="match status" value="1"/>
</dbReference>
<dbReference type="STRING" id="523794.Lebu_1448"/>
<feature type="domain" description="Phosphatidic acid phosphatase type 2/haloperoxidase" evidence="8">
    <location>
        <begin position="106"/>
        <end position="228"/>
    </location>
</feature>
<dbReference type="InterPro" id="IPR000326">
    <property type="entry name" value="PAP2/HPO"/>
</dbReference>
<evidence type="ECO:0000256" key="6">
    <source>
        <dbReference type="ARBA" id="ARBA00023136"/>
    </source>
</evidence>
<dbReference type="GO" id="GO:0016787">
    <property type="term" value="F:hydrolase activity"/>
    <property type="evidence" value="ECO:0007669"/>
    <property type="project" value="UniProtKB-KW"/>
</dbReference>
<gene>
    <name evidence="9" type="ordered locus">Lebu_1448</name>
</gene>
<dbReference type="PANTHER" id="PTHR14969:SF62">
    <property type="entry name" value="DECAPRENYLPHOSPHORYL-5-PHOSPHORIBOSE PHOSPHATASE RV3807C-RELATED"/>
    <property type="match status" value="1"/>
</dbReference>
<evidence type="ECO:0000256" key="7">
    <source>
        <dbReference type="SAM" id="Phobius"/>
    </source>
</evidence>
<keyword evidence="2" id="KW-1003">Cell membrane</keyword>
<evidence type="ECO:0000313" key="9">
    <source>
        <dbReference type="EMBL" id="ACV39323.1"/>
    </source>
</evidence>
<dbReference type="HOGENOM" id="CLU_1198584_0_0_0"/>
<evidence type="ECO:0000256" key="1">
    <source>
        <dbReference type="ARBA" id="ARBA00004651"/>
    </source>
</evidence>